<evidence type="ECO:0000256" key="3">
    <source>
        <dbReference type="ARBA" id="ARBA00023136"/>
    </source>
</evidence>
<dbReference type="InterPro" id="IPR004089">
    <property type="entry name" value="MCPsignal_dom"/>
</dbReference>
<dbReference type="SMART" id="SM00304">
    <property type="entry name" value="HAMP"/>
    <property type="match status" value="1"/>
</dbReference>
<feature type="transmembrane region" description="Helical" evidence="7">
    <location>
        <begin position="12"/>
        <end position="34"/>
    </location>
</feature>
<dbReference type="CDD" id="cd06225">
    <property type="entry name" value="HAMP"/>
    <property type="match status" value="1"/>
</dbReference>
<name>A0ABV5KUZ8_9BACL</name>
<keyword evidence="3 7" id="KW-0472">Membrane</keyword>
<evidence type="ECO:0000256" key="6">
    <source>
        <dbReference type="PROSITE-ProRule" id="PRU00284"/>
    </source>
</evidence>
<dbReference type="CDD" id="cd11386">
    <property type="entry name" value="MCP_signal"/>
    <property type="match status" value="1"/>
</dbReference>
<feature type="domain" description="HAMP" evidence="9">
    <location>
        <begin position="226"/>
        <end position="278"/>
    </location>
</feature>
<evidence type="ECO:0000256" key="7">
    <source>
        <dbReference type="SAM" id="Phobius"/>
    </source>
</evidence>
<dbReference type="SUPFAM" id="SSF58104">
    <property type="entry name" value="Methyl-accepting chemotaxis protein (MCP) signaling domain"/>
    <property type="match status" value="1"/>
</dbReference>
<keyword evidence="2" id="KW-1003">Cell membrane</keyword>
<reference evidence="10 11" key="1">
    <citation type="submission" date="2024-09" db="EMBL/GenBank/DDBJ databases">
        <authorList>
            <person name="Sun Q."/>
            <person name="Mori K."/>
        </authorList>
    </citation>
    <scope>NUCLEOTIDE SEQUENCE [LARGE SCALE GENOMIC DNA]</scope>
    <source>
        <strain evidence="10 11">TISTR 2452</strain>
    </source>
</reference>
<evidence type="ECO:0000256" key="1">
    <source>
        <dbReference type="ARBA" id="ARBA00004236"/>
    </source>
</evidence>
<organism evidence="10 11">
    <name type="scientific">Paenibacillus aurantiacus</name>
    <dbReference type="NCBI Taxonomy" id="1936118"/>
    <lineage>
        <taxon>Bacteria</taxon>
        <taxon>Bacillati</taxon>
        <taxon>Bacillota</taxon>
        <taxon>Bacilli</taxon>
        <taxon>Bacillales</taxon>
        <taxon>Paenibacillaceae</taxon>
        <taxon>Paenibacillus</taxon>
    </lineage>
</organism>
<proteinExistence type="inferred from homology"/>
<keyword evidence="7" id="KW-0812">Transmembrane</keyword>
<sequence length="583" mass="62793">MFKLLKSKSLALTSSLVLSILFIVVIGSMITLSIRDQKAAYFEQFEEYGTVFTALTQAKSDLVAETTKAINEKQPLTGHAFDELLADQNAMVNNEIVAGAYILTADKIEQDGKTYLYNSQYAHNPADGAENFIGTEYVMTGIFEKGYDEAMAKGFALTDDYTDDFGTYISYLAPIKDDSGKAVALFGIDFDYGMVKASLNRILWTNIVVGLLFTLVAIAISIIMVRIAVRPLKRLAEVSNIAAQGDLTVEIPTGSNNEIGRATNAFNDMVRSLRQLTNSIRHTSGEVSDASVNLQESAQQTAHATEEITNAIQSIAAGLDEQLQHFRNSQRAMDEMIIGIGRIAESSSIVSELAADSSGSANLGQADMESTVVQMQAIEQNLHKSVGTMHELRQLSNRIGEMIALIGEVANQTNLLALNASIEAARAGEHGRGFAVVAQEIRKLAERSKTSSEQIADILQGISERTGEAVDSLEQSMAEAQTGTIVANKAGETFRAIVESIRQVSEQVGEVSAASEQMSAGSEHVAVSLNNVERIASNSSMDSARVAAASEEQLASMQEVAGFAEQLRNMAGALKDTIGKFRV</sequence>
<dbReference type="EMBL" id="JBHMDO010000033">
    <property type="protein sequence ID" value="MFB9328406.1"/>
    <property type="molecule type" value="Genomic_DNA"/>
</dbReference>
<comment type="similarity">
    <text evidence="5">Belongs to the methyl-accepting chemotaxis (MCP) protein family.</text>
</comment>
<dbReference type="InterPro" id="IPR003660">
    <property type="entry name" value="HAMP_dom"/>
</dbReference>
<protein>
    <submittedName>
        <fullName evidence="10">Methyl-accepting chemotaxis protein</fullName>
    </submittedName>
</protein>
<comment type="subcellular location">
    <subcellularLocation>
        <location evidence="1">Cell membrane</location>
    </subcellularLocation>
</comment>
<dbReference type="Pfam" id="PF00672">
    <property type="entry name" value="HAMP"/>
    <property type="match status" value="1"/>
</dbReference>
<evidence type="ECO:0000259" key="8">
    <source>
        <dbReference type="PROSITE" id="PS50111"/>
    </source>
</evidence>
<gene>
    <name evidence="10" type="ORF">ACFFSY_20945</name>
</gene>
<evidence type="ECO:0000313" key="11">
    <source>
        <dbReference type="Proteomes" id="UP001589747"/>
    </source>
</evidence>
<evidence type="ECO:0000256" key="5">
    <source>
        <dbReference type="ARBA" id="ARBA00029447"/>
    </source>
</evidence>
<keyword evidence="7" id="KW-1133">Transmembrane helix</keyword>
<keyword evidence="4 6" id="KW-0807">Transducer</keyword>
<dbReference type="Proteomes" id="UP001589747">
    <property type="component" value="Unassembled WGS sequence"/>
</dbReference>
<accession>A0ABV5KUZ8</accession>
<keyword evidence="11" id="KW-1185">Reference proteome</keyword>
<dbReference type="SMART" id="SM00283">
    <property type="entry name" value="MA"/>
    <property type="match status" value="1"/>
</dbReference>
<comment type="caution">
    <text evidence="10">The sequence shown here is derived from an EMBL/GenBank/DDBJ whole genome shotgun (WGS) entry which is preliminary data.</text>
</comment>
<dbReference type="Pfam" id="PF00015">
    <property type="entry name" value="MCPsignal"/>
    <property type="match status" value="1"/>
</dbReference>
<dbReference type="PROSITE" id="PS50885">
    <property type="entry name" value="HAMP"/>
    <property type="match status" value="1"/>
</dbReference>
<feature type="transmembrane region" description="Helical" evidence="7">
    <location>
        <begin position="203"/>
        <end position="229"/>
    </location>
</feature>
<evidence type="ECO:0000313" key="10">
    <source>
        <dbReference type="EMBL" id="MFB9328406.1"/>
    </source>
</evidence>
<evidence type="ECO:0000256" key="4">
    <source>
        <dbReference type="ARBA" id="ARBA00023224"/>
    </source>
</evidence>
<dbReference type="RefSeq" id="WP_377497669.1">
    <property type="nucleotide sequence ID" value="NZ_JBHMDO010000033.1"/>
</dbReference>
<dbReference type="PANTHER" id="PTHR32089:SF112">
    <property type="entry name" value="LYSOZYME-LIKE PROTEIN-RELATED"/>
    <property type="match status" value="1"/>
</dbReference>
<feature type="domain" description="Methyl-accepting transducer" evidence="8">
    <location>
        <begin position="297"/>
        <end position="533"/>
    </location>
</feature>
<dbReference type="PROSITE" id="PS50111">
    <property type="entry name" value="CHEMOTAXIS_TRANSDUC_2"/>
    <property type="match status" value="1"/>
</dbReference>
<dbReference type="PANTHER" id="PTHR32089">
    <property type="entry name" value="METHYL-ACCEPTING CHEMOTAXIS PROTEIN MCPB"/>
    <property type="match status" value="1"/>
</dbReference>
<evidence type="ECO:0000259" key="9">
    <source>
        <dbReference type="PROSITE" id="PS50885"/>
    </source>
</evidence>
<evidence type="ECO:0000256" key="2">
    <source>
        <dbReference type="ARBA" id="ARBA00022475"/>
    </source>
</evidence>
<dbReference type="Gene3D" id="1.10.287.950">
    <property type="entry name" value="Methyl-accepting chemotaxis protein"/>
    <property type="match status" value="1"/>
</dbReference>
<dbReference type="Gene3D" id="6.10.340.10">
    <property type="match status" value="1"/>
</dbReference>